<comment type="caution">
    <text evidence="2">The sequence shown here is derived from an EMBL/GenBank/DDBJ whole genome shotgun (WGS) entry which is preliminary data.</text>
</comment>
<accession>A0ABD2TP94</accession>
<proteinExistence type="predicted"/>
<reference evidence="2 3" key="1">
    <citation type="submission" date="2024-05" db="EMBL/GenBank/DDBJ databases">
        <title>De novo assembly of an allotetraploid wild potato.</title>
        <authorList>
            <person name="Hosaka A.J."/>
        </authorList>
    </citation>
    <scope>NUCLEOTIDE SEQUENCE [LARGE SCALE GENOMIC DNA]</scope>
    <source>
        <tissue evidence="2">Young leaves</tissue>
    </source>
</reference>
<dbReference type="EMBL" id="JBJKTR010000009">
    <property type="protein sequence ID" value="KAL3357855.1"/>
    <property type="molecule type" value="Genomic_DNA"/>
</dbReference>
<dbReference type="Proteomes" id="UP001627284">
    <property type="component" value="Unassembled WGS sequence"/>
</dbReference>
<dbReference type="Pfam" id="PF00686">
    <property type="entry name" value="CBM_20"/>
    <property type="match status" value="1"/>
</dbReference>
<feature type="domain" description="CBM20" evidence="1">
    <location>
        <begin position="78"/>
        <end position="180"/>
    </location>
</feature>
<dbReference type="InterPro" id="IPR013783">
    <property type="entry name" value="Ig-like_fold"/>
</dbReference>
<dbReference type="FunFam" id="2.60.40.10:FF:000552">
    <property type="entry name" value="Related to glucoamylase"/>
    <property type="match status" value="1"/>
</dbReference>
<gene>
    <name evidence="2" type="ORF">AABB24_015134</name>
</gene>
<dbReference type="SMART" id="SM01065">
    <property type="entry name" value="CBM_2"/>
    <property type="match status" value="1"/>
</dbReference>
<dbReference type="PROSITE" id="PS51166">
    <property type="entry name" value="CBM20"/>
    <property type="match status" value="1"/>
</dbReference>
<evidence type="ECO:0000259" key="1">
    <source>
        <dbReference type="PROSITE" id="PS51166"/>
    </source>
</evidence>
<protein>
    <recommendedName>
        <fullName evidence="1">CBM20 domain-containing protein</fullName>
    </recommendedName>
</protein>
<keyword evidence="3" id="KW-1185">Reference proteome</keyword>
<organism evidence="2 3">
    <name type="scientific">Solanum stoloniferum</name>
    <dbReference type="NCBI Taxonomy" id="62892"/>
    <lineage>
        <taxon>Eukaryota</taxon>
        <taxon>Viridiplantae</taxon>
        <taxon>Streptophyta</taxon>
        <taxon>Embryophyta</taxon>
        <taxon>Tracheophyta</taxon>
        <taxon>Spermatophyta</taxon>
        <taxon>Magnoliopsida</taxon>
        <taxon>eudicotyledons</taxon>
        <taxon>Gunneridae</taxon>
        <taxon>Pentapetalae</taxon>
        <taxon>asterids</taxon>
        <taxon>lamiids</taxon>
        <taxon>Solanales</taxon>
        <taxon>Solanaceae</taxon>
        <taxon>Solanoideae</taxon>
        <taxon>Solaneae</taxon>
        <taxon>Solanum</taxon>
    </lineage>
</organism>
<dbReference type="SUPFAM" id="SSF49452">
    <property type="entry name" value="Starch-binding domain-like"/>
    <property type="match status" value="1"/>
</dbReference>
<dbReference type="PANTHER" id="PTHR15048">
    <property type="entry name" value="STARCH-BINDING DOMAIN-CONTAINING PROTEIN 1"/>
    <property type="match status" value="1"/>
</dbReference>
<evidence type="ECO:0000313" key="3">
    <source>
        <dbReference type="Proteomes" id="UP001627284"/>
    </source>
</evidence>
<dbReference type="PANTHER" id="PTHR15048:SF0">
    <property type="entry name" value="STARCH-BINDING DOMAIN-CONTAINING PROTEIN 1"/>
    <property type="match status" value="1"/>
</dbReference>
<name>A0ABD2TP94_9SOLN</name>
<dbReference type="InterPro" id="IPR013784">
    <property type="entry name" value="Carb-bd-like_fold"/>
</dbReference>
<dbReference type="CDD" id="cd05467">
    <property type="entry name" value="CBM20"/>
    <property type="match status" value="1"/>
</dbReference>
<dbReference type="Gene3D" id="2.60.40.10">
    <property type="entry name" value="Immunoglobulins"/>
    <property type="match status" value="1"/>
</dbReference>
<dbReference type="AlphaFoldDB" id="A0ABD2TP94"/>
<dbReference type="InterPro" id="IPR002044">
    <property type="entry name" value="CBM20"/>
</dbReference>
<sequence>MESLTGLSIKGVCLDKVLDKHKVLSLSKKSEICFLGLSSFKIVHITSCSVQHKTIHPIFCASDSQIHIQSEETETTDTNPSEPVRVKFQLNKECSFGQHFYLVGDDPMLGLWDPSNAVPLEWSEGHVWNVELDIPSGKTISYKFIMTVDDETILWQQGPDRIIQTWETKKTITVSEDWDNAELQTIVEEEPGAEQSAVSPEILIAENLVPPSAVDIEDDVNEEKTTEVLAIVAENITEVNEDVNTGRNEDTTMEAKAIGKNMVASIDGVLSSKNESILVADERVPVLVPGLTQVLTSVVHTDKVVVESSLGSNSEELNEVHMDKVVVESSLGSNSEELNEVHMEKVVAEGSVGWKSEEFNVTEEEVATDITHPPEKVKINVKQEVTKGHEDTEKSELVEGGGDWSNGKAVEENVFVSDMQRSKKTLLKFFAGLGFFKVELEG</sequence>
<evidence type="ECO:0000313" key="2">
    <source>
        <dbReference type="EMBL" id="KAL3357855.1"/>
    </source>
</evidence>